<dbReference type="HOGENOM" id="CLU_3314454_0_0_10"/>
<dbReference type="PATRIC" id="fig|1227271.3.peg.1095"/>
<evidence type="ECO:0000313" key="2">
    <source>
        <dbReference type="Proteomes" id="UP000016630"/>
    </source>
</evidence>
<sequence>MKISNLYFLEIFDAVALCKGLMCGSSEICVMADGELQRS</sequence>
<organism evidence="1 2">
    <name type="scientific">Porphyromonas gingivalis F0570</name>
    <dbReference type="NCBI Taxonomy" id="1227271"/>
    <lineage>
        <taxon>Bacteria</taxon>
        <taxon>Pseudomonadati</taxon>
        <taxon>Bacteroidota</taxon>
        <taxon>Bacteroidia</taxon>
        <taxon>Bacteroidales</taxon>
        <taxon>Porphyromonadaceae</taxon>
        <taxon>Porphyromonas</taxon>
    </lineage>
</organism>
<name>A0A0E2LQK7_PORGN</name>
<accession>A0A0E2LQK7</accession>
<comment type="caution">
    <text evidence="1">The sequence shown here is derived from an EMBL/GenBank/DDBJ whole genome shotgun (WGS) entry which is preliminary data.</text>
</comment>
<gene>
    <name evidence="1" type="ORF">HMPREF1555_01255</name>
</gene>
<protein>
    <submittedName>
        <fullName evidence="1">Uncharacterized protein</fullName>
    </submittedName>
</protein>
<proteinExistence type="predicted"/>
<dbReference type="Proteomes" id="UP000016630">
    <property type="component" value="Unassembled WGS sequence"/>
</dbReference>
<dbReference type="EMBL" id="AWUW01000086">
    <property type="protein sequence ID" value="ERJ66140.1"/>
    <property type="molecule type" value="Genomic_DNA"/>
</dbReference>
<dbReference type="AlphaFoldDB" id="A0A0E2LQK7"/>
<evidence type="ECO:0000313" key="1">
    <source>
        <dbReference type="EMBL" id="ERJ66140.1"/>
    </source>
</evidence>
<reference evidence="1 2" key="1">
    <citation type="submission" date="2013-06" db="EMBL/GenBank/DDBJ databases">
        <authorList>
            <person name="Weinstock G."/>
            <person name="Sodergren E."/>
            <person name="Lobos E.A."/>
            <person name="Fulton L."/>
            <person name="Fulton R."/>
            <person name="Courtney L."/>
            <person name="Fronick C."/>
            <person name="O'Laughlin M."/>
            <person name="Godfrey J."/>
            <person name="Wilson R.M."/>
            <person name="Miner T."/>
            <person name="Farmer C."/>
            <person name="Delehaunty K."/>
            <person name="Cordes M."/>
            <person name="Minx P."/>
            <person name="Tomlinson C."/>
            <person name="Chen J."/>
            <person name="Wollam A."/>
            <person name="Pepin K.H."/>
            <person name="Bhonagiri V."/>
            <person name="Zhang X."/>
            <person name="Warren W."/>
            <person name="Mitreva M."/>
            <person name="Mardis E.R."/>
            <person name="Wilson R.K."/>
        </authorList>
    </citation>
    <scope>NUCLEOTIDE SEQUENCE [LARGE SCALE GENOMIC DNA]</scope>
    <source>
        <strain evidence="1 2">F0570</strain>
    </source>
</reference>